<keyword evidence="4" id="KW-0378">Hydrolase</keyword>
<name>A0A2C8F8T4_9BACT</name>
<evidence type="ECO:0000256" key="2">
    <source>
        <dbReference type="SAM" id="SignalP"/>
    </source>
</evidence>
<evidence type="ECO:0000313" key="5">
    <source>
        <dbReference type="Proteomes" id="UP000219215"/>
    </source>
</evidence>
<dbReference type="InterPro" id="IPR013108">
    <property type="entry name" value="Amidohydro_3"/>
</dbReference>
<dbReference type="PANTHER" id="PTHR43135:SF3">
    <property type="entry name" value="ALPHA-D-RIBOSE 1-METHYLPHOSPHONATE 5-TRIPHOSPHATE DIPHOSPHATASE"/>
    <property type="match status" value="1"/>
</dbReference>
<reference evidence="5" key="1">
    <citation type="submission" date="2017-09" db="EMBL/GenBank/DDBJ databases">
        <authorList>
            <person name="Regsiter A."/>
            <person name="William W."/>
        </authorList>
    </citation>
    <scope>NUCLEOTIDE SEQUENCE [LARGE SCALE GENOMIC DNA]</scope>
    <source>
        <strain evidence="5">500-1</strain>
    </source>
</reference>
<sequence length="401" mass="42990">MTVSRRHFLAAMAGLAILPASARSATHSDAPFALAGTVFTGEDKPPLHDHAVVVHGTRIVDVVPIHSANIPRTITVPNAFIMPGVINCHVHGLHSPKERRERWLQHGVTAIGDVGSPLKAISALTQTPTGQTATAACSGPILCPPGGYPLPVHDNRYGLVVTSPQHGREQVRRLADLGATMIKLAFEPGPNRKPWPMLDAATAKALCNQARSLGLVIRCHVEDIGGLGKALNAGVDTIEHVPHRWLRNGVPHPILDRQGLPISPYRKLLDRMVKNGIILTPTQDVLSRSMWSGPELSAPVQYFNQLNGDIAVGNDFPYRRTEAGMPSKECTLLQSGGLSNHRILQGATRVAARACGFKDRGTIRAGNSADLLLFSGSPLSDLAQLTSPELIIKDGQRIIPA</sequence>
<feature type="chain" id="PRO_5013356244" evidence="2">
    <location>
        <begin position="23"/>
        <end position="401"/>
    </location>
</feature>
<dbReference type="EC" id="3.5.2.7" evidence="4"/>
<dbReference type="SUPFAM" id="SSF51338">
    <property type="entry name" value="Composite domain of metallo-dependent hydrolases"/>
    <property type="match status" value="1"/>
</dbReference>
<feature type="domain" description="Amidohydrolase 3" evidence="3">
    <location>
        <begin position="186"/>
        <end position="396"/>
    </location>
</feature>
<dbReference type="EMBL" id="LT907975">
    <property type="protein sequence ID" value="SOB59040.1"/>
    <property type="molecule type" value="Genomic_DNA"/>
</dbReference>
<dbReference type="PANTHER" id="PTHR43135">
    <property type="entry name" value="ALPHA-D-RIBOSE 1-METHYLPHOSPHONATE 5-TRIPHOSPHATE DIPHOSPHATASE"/>
    <property type="match status" value="1"/>
</dbReference>
<dbReference type="Gene3D" id="2.30.40.10">
    <property type="entry name" value="Urease, subunit C, domain 1"/>
    <property type="match status" value="1"/>
</dbReference>
<feature type="signal peptide" evidence="2">
    <location>
        <begin position="1"/>
        <end position="22"/>
    </location>
</feature>
<dbReference type="RefSeq" id="WP_097011975.1">
    <property type="nucleotide sequence ID" value="NZ_LT907975.1"/>
</dbReference>
<dbReference type="InterPro" id="IPR006311">
    <property type="entry name" value="TAT_signal"/>
</dbReference>
<organism evidence="4 5">
    <name type="scientific">Pseudodesulfovibrio profundus</name>
    <dbReference type="NCBI Taxonomy" id="57320"/>
    <lineage>
        <taxon>Bacteria</taxon>
        <taxon>Pseudomonadati</taxon>
        <taxon>Thermodesulfobacteriota</taxon>
        <taxon>Desulfovibrionia</taxon>
        <taxon>Desulfovibrionales</taxon>
        <taxon>Desulfovibrionaceae</taxon>
    </lineage>
</organism>
<keyword evidence="1" id="KW-0479">Metal-binding</keyword>
<proteinExistence type="predicted"/>
<dbReference type="SUPFAM" id="SSF51556">
    <property type="entry name" value="Metallo-dependent hydrolases"/>
    <property type="match status" value="1"/>
</dbReference>
<dbReference type="Pfam" id="PF07969">
    <property type="entry name" value="Amidohydro_3"/>
    <property type="match status" value="1"/>
</dbReference>
<protein>
    <submittedName>
        <fullName evidence="4">Imidazolonepropionase</fullName>
        <ecNumber evidence="4">3.5.2.7</ecNumber>
    </submittedName>
</protein>
<evidence type="ECO:0000256" key="1">
    <source>
        <dbReference type="ARBA" id="ARBA00023014"/>
    </source>
</evidence>
<dbReference type="GO" id="GO:0050480">
    <property type="term" value="F:imidazolonepropionase activity"/>
    <property type="evidence" value="ECO:0007669"/>
    <property type="project" value="UniProtKB-EC"/>
</dbReference>
<dbReference type="Gene3D" id="3.30.110.90">
    <property type="entry name" value="Amidohydrolase"/>
    <property type="match status" value="1"/>
</dbReference>
<evidence type="ECO:0000313" key="4">
    <source>
        <dbReference type="EMBL" id="SOB59040.1"/>
    </source>
</evidence>
<dbReference type="Proteomes" id="UP000219215">
    <property type="component" value="Chromosome DPRO"/>
</dbReference>
<keyword evidence="2" id="KW-0732">Signal</keyword>
<dbReference type="PROSITE" id="PS51318">
    <property type="entry name" value="TAT"/>
    <property type="match status" value="1"/>
</dbReference>
<keyword evidence="1" id="KW-0408">Iron</keyword>
<dbReference type="GO" id="GO:0051536">
    <property type="term" value="F:iron-sulfur cluster binding"/>
    <property type="evidence" value="ECO:0007669"/>
    <property type="project" value="UniProtKB-KW"/>
</dbReference>
<dbReference type="AlphaFoldDB" id="A0A2C8F8T4"/>
<dbReference type="OrthoDB" id="9782972at2"/>
<evidence type="ECO:0000259" key="3">
    <source>
        <dbReference type="Pfam" id="PF07969"/>
    </source>
</evidence>
<dbReference type="InterPro" id="IPR032466">
    <property type="entry name" value="Metal_Hydrolase"/>
</dbReference>
<dbReference type="KEGG" id="pprf:DPRO_2136"/>
<keyword evidence="5" id="KW-1185">Reference proteome</keyword>
<dbReference type="InterPro" id="IPR051781">
    <property type="entry name" value="Metallo-dep_Hydrolase"/>
</dbReference>
<dbReference type="Gene3D" id="3.40.50.10910">
    <property type="entry name" value="Amidohydrolase"/>
    <property type="match status" value="1"/>
</dbReference>
<dbReference type="Gene3D" id="1.20.58.520">
    <property type="entry name" value="Amidohydrolase"/>
    <property type="match status" value="1"/>
</dbReference>
<accession>A0A2C8F8T4</accession>
<keyword evidence="1" id="KW-0411">Iron-sulfur</keyword>
<gene>
    <name evidence="4" type="primary">hutI</name>
    <name evidence="4" type="ORF">DPRO_2136</name>
</gene>
<dbReference type="InterPro" id="IPR011059">
    <property type="entry name" value="Metal-dep_hydrolase_composite"/>
</dbReference>